<accession>A0ABN3XVB0</accession>
<evidence type="ECO:0000313" key="2">
    <source>
        <dbReference type="Proteomes" id="UP001499930"/>
    </source>
</evidence>
<proteinExistence type="predicted"/>
<dbReference type="EMBL" id="BAAAWD010000006">
    <property type="protein sequence ID" value="GAA3000098.1"/>
    <property type="molecule type" value="Genomic_DNA"/>
</dbReference>
<gene>
    <name evidence="1" type="ORF">GCM10017559_21240</name>
</gene>
<reference evidence="1 2" key="1">
    <citation type="journal article" date="2019" name="Int. J. Syst. Evol. Microbiol.">
        <title>The Global Catalogue of Microorganisms (GCM) 10K type strain sequencing project: providing services to taxonomists for standard genome sequencing and annotation.</title>
        <authorList>
            <consortium name="The Broad Institute Genomics Platform"/>
            <consortium name="The Broad Institute Genome Sequencing Center for Infectious Disease"/>
            <person name="Wu L."/>
            <person name="Ma J."/>
        </authorList>
    </citation>
    <scope>NUCLEOTIDE SEQUENCE [LARGE SCALE GENOMIC DNA]</scope>
    <source>
        <strain evidence="1 2">JCM 3106</strain>
    </source>
</reference>
<dbReference type="Proteomes" id="UP001499930">
    <property type="component" value="Unassembled WGS sequence"/>
</dbReference>
<dbReference type="RefSeq" id="WP_344891895.1">
    <property type="nucleotide sequence ID" value="NZ_BAAAWD010000006.1"/>
</dbReference>
<protein>
    <submittedName>
        <fullName evidence="1">Uncharacterized protein</fullName>
    </submittedName>
</protein>
<organism evidence="1 2">
    <name type="scientific">Streptosporangium longisporum</name>
    <dbReference type="NCBI Taxonomy" id="46187"/>
    <lineage>
        <taxon>Bacteria</taxon>
        <taxon>Bacillati</taxon>
        <taxon>Actinomycetota</taxon>
        <taxon>Actinomycetes</taxon>
        <taxon>Streptosporangiales</taxon>
        <taxon>Streptosporangiaceae</taxon>
        <taxon>Streptosporangium</taxon>
    </lineage>
</organism>
<name>A0ABN3XVB0_9ACTN</name>
<sequence length="106" mass="11540">MKEHRPYTRAVVSVDENGTRLDTSFRTPHLSVMALGADGERPFLHLSSREAQVIISTTGGGPVTAQDLTLARQIADAAARYLTYCELLHTTQNTTVMLPGLEEVTA</sequence>
<comment type="caution">
    <text evidence="1">The sequence shown here is derived from an EMBL/GenBank/DDBJ whole genome shotgun (WGS) entry which is preliminary data.</text>
</comment>
<keyword evidence="2" id="KW-1185">Reference proteome</keyword>
<evidence type="ECO:0000313" key="1">
    <source>
        <dbReference type="EMBL" id="GAA3000098.1"/>
    </source>
</evidence>